<comment type="caution">
    <text evidence="2">The sequence shown here is derived from an EMBL/GenBank/DDBJ whole genome shotgun (WGS) entry which is preliminary data.</text>
</comment>
<dbReference type="PANTHER" id="PTHR46825">
    <property type="entry name" value="D-ALANYL-D-ALANINE-CARBOXYPEPTIDASE/ENDOPEPTIDASE AMPH"/>
    <property type="match status" value="1"/>
</dbReference>
<evidence type="ECO:0000313" key="3">
    <source>
        <dbReference type="Proteomes" id="UP000078503"/>
    </source>
</evidence>
<reference evidence="2 3" key="1">
    <citation type="submission" date="2016-03" db="EMBL/GenBank/DDBJ databases">
        <title>Photobacterium proteolyticum sp. nov. a protease producing bacterium isolated from ocean sediments of Laizhou Bay.</title>
        <authorList>
            <person name="Li Y."/>
        </authorList>
    </citation>
    <scope>NUCLEOTIDE SEQUENCE [LARGE SCALE GENOMIC DNA]</scope>
    <source>
        <strain evidence="2 3">R-40508</strain>
    </source>
</reference>
<dbReference type="Pfam" id="PF00144">
    <property type="entry name" value="Beta-lactamase"/>
    <property type="match status" value="1"/>
</dbReference>
<dbReference type="STRING" id="858640.A3K86_16790"/>
<name>A0A178K7I8_9GAMM</name>
<keyword evidence="3" id="KW-1185">Reference proteome</keyword>
<organism evidence="2 3">
    <name type="scientific">Photobacterium jeanii</name>
    <dbReference type="NCBI Taxonomy" id="858640"/>
    <lineage>
        <taxon>Bacteria</taxon>
        <taxon>Pseudomonadati</taxon>
        <taxon>Pseudomonadota</taxon>
        <taxon>Gammaproteobacteria</taxon>
        <taxon>Vibrionales</taxon>
        <taxon>Vibrionaceae</taxon>
        <taxon>Photobacterium</taxon>
    </lineage>
</organism>
<proteinExistence type="predicted"/>
<gene>
    <name evidence="2" type="ORF">A3K86_16790</name>
</gene>
<dbReference type="EMBL" id="LVHF01000029">
    <property type="protein sequence ID" value="OAN13309.1"/>
    <property type="molecule type" value="Genomic_DNA"/>
</dbReference>
<dbReference type="PANTHER" id="PTHR46825:SF9">
    <property type="entry name" value="BETA-LACTAMASE-RELATED DOMAIN-CONTAINING PROTEIN"/>
    <property type="match status" value="1"/>
</dbReference>
<dbReference type="InterPro" id="IPR050491">
    <property type="entry name" value="AmpC-like"/>
</dbReference>
<accession>A0A178K7I8</accession>
<dbReference type="SUPFAM" id="SSF56601">
    <property type="entry name" value="beta-lactamase/transpeptidase-like"/>
    <property type="match status" value="1"/>
</dbReference>
<feature type="domain" description="Beta-lactamase-related" evidence="1">
    <location>
        <begin position="36"/>
        <end position="365"/>
    </location>
</feature>
<protein>
    <recommendedName>
        <fullName evidence="1">Beta-lactamase-related domain-containing protein</fullName>
    </recommendedName>
</protein>
<dbReference type="InterPro" id="IPR012338">
    <property type="entry name" value="Beta-lactam/transpept-like"/>
</dbReference>
<dbReference type="Proteomes" id="UP000078503">
    <property type="component" value="Unassembled WGS sequence"/>
</dbReference>
<dbReference type="PROSITE" id="PS51257">
    <property type="entry name" value="PROKAR_LIPOPROTEIN"/>
    <property type="match status" value="1"/>
</dbReference>
<dbReference type="RefSeq" id="WP_068333756.1">
    <property type="nucleotide sequence ID" value="NZ_LVHF01000029.1"/>
</dbReference>
<evidence type="ECO:0000259" key="1">
    <source>
        <dbReference type="Pfam" id="PF00144"/>
    </source>
</evidence>
<dbReference type="AlphaFoldDB" id="A0A178K7I8"/>
<evidence type="ECO:0000313" key="2">
    <source>
        <dbReference type="EMBL" id="OAN13309.1"/>
    </source>
</evidence>
<sequence>MSQSKCFVLLLIITALIGCKDQSSQKIQHAFSDISSHTPGCAVGIIKNDRLAVEEYYGSSSLRYKVPITEKTIFNIGSISKHITTFLVLKLEQEGKLSRSDNLKSYYPDAPDWFEDITIYHLIHHQSGLPDYLNNPKTRLKLNKALIHAPYLIDGVVSGVPIPTDVLTSAVISQMKSLSSAEFKSGFLALYSNTGYLMLANIIEKVSGESFRQLAEREVFHPLGMKSTTINGMRDTEIPWRATGYIADEDGQYFSSENYIISQGDGGVLTTLQDYAKWVQHMMKPHQDEALWEVFLNPNDPEFGLAPTWNNSRLYRYSNGLIVSAIKGANVYTHGGYSLDSMKSDFWFSPKLKLGYIQLCNYNTSRRVSVTDVIELYSQ</sequence>
<dbReference type="InterPro" id="IPR001466">
    <property type="entry name" value="Beta-lactam-related"/>
</dbReference>
<dbReference type="Gene3D" id="3.40.710.10">
    <property type="entry name" value="DD-peptidase/beta-lactamase superfamily"/>
    <property type="match status" value="1"/>
</dbReference>